<evidence type="ECO:0000313" key="2">
    <source>
        <dbReference type="Proteomes" id="UP000285961"/>
    </source>
</evidence>
<evidence type="ECO:0000313" key="1">
    <source>
        <dbReference type="EMBL" id="RJP69990.1"/>
    </source>
</evidence>
<dbReference type="Proteomes" id="UP000285961">
    <property type="component" value="Unassembled WGS sequence"/>
</dbReference>
<dbReference type="AlphaFoldDB" id="A0A419EY98"/>
<protein>
    <submittedName>
        <fullName evidence="1">Uncharacterized protein</fullName>
    </submittedName>
</protein>
<sequence>MKKGKADELRSEYRREDVGSGVRGKYLKAYRAGTNLVLLSPDVAEAFPTEEAVNDALRSLIKVAQRSVRPAKRTSRRSKTRG</sequence>
<comment type="caution">
    <text evidence="1">The sequence shown here is derived from an EMBL/GenBank/DDBJ whole genome shotgun (WGS) entry which is preliminary data.</text>
</comment>
<organism evidence="1 2">
    <name type="scientific">Candidatus Abyssobacteria bacterium SURF_17</name>
    <dbReference type="NCBI Taxonomy" id="2093361"/>
    <lineage>
        <taxon>Bacteria</taxon>
        <taxon>Pseudomonadati</taxon>
        <taxon>Candidatus Hydrogenedentota</taxon>
        <taxon>Candidatus Abyssobacteria</taxon>
    </lineage>
</organism>
<name>A0A419EY98_9BACT</name>
<dbReference type="EMBL" id="QZKI01000076">
    <property type="protein sequence ID" value="RJP69990.1"/>
    <property type="molecule type" value="Genomic_DNA"/>
</dbReference>
<proteinExistence type="predicted"/>
<reference evidence="1 2" key="1">
    <citation type="journal article" date="2017" name="ISME J.">
        <title>Energy and carbon metabolisms in a deep terrestrial subsurface fluid microbial community.</title>
        <authorList>
            <person name="Momper L."/>
            <person name="Jungbluth S.P."/>
            <person name="Lee M.D."/>
            <person name="Amend J.P."/>
        </authorList>
    </citation>
    <scope>NUCLEOTIDE SEQUENCE [LARGE SCALE GENOMIC DNA]</scope>
    <source>
        <strain evidence="1">SURF_17</strain>
    </source>
</reference>
<accession>A0A419EY98</accession>
<gene>
    <name evidence="1" type="ORF">C4532_09985</name>
</gene>